<name>A0A5M6IKL7_9PROT</name>
<keyword evidence="5" id="KW-1185">Reference proteome</keyword>
<reference evidence="4 5" key="1">
    <citation type="submission" date="2019-09" db="EMBL/GenBank/DDBJ databases">
        <title>Genome sequence of Rhodovastum atsumiense, a diverse member of the Acetobacteraceae family of non-sulfur purple photosynthetic bacteria.</title>
        <authorList>
            <person name="Meyer T."/>
            <person name="Kyndt J."/>
        </authorList>
    </citation>
    <scope>NUCLEOTIDE SEQUENCE [LARGE SCALE GENOMIC DNA]</scope>
    <source>
        <strain evidence="4 5">DSM 21279</strain>
    </source>
</reference>
<dbReference type="InterPro" id="IPR050680">
    <property type="entry name" value="YpeA/RimI_acetyltransf"/>
</dbReference>
<dbReference type="InterPro" id="IPR000182">
    <property type="entry name" value="GNAT_dom"/>
</dbReference>
<comment type="caution">
    <text evidence="4">The sequence shown here is derived from an EMBL/GenBank/DDBJ whole genome shotgun (WGS) entry which is preliminary data.</text>
</comment>
<evidence type="ECO:0000313" key="4">
    <source>
        <dbReference type="EMBL" id="KAA5608803.1"/>
    </source>
</evidence>
<dbReference type="GO" id="GO:0016747">
    <property type="term" value="F:acyltransferase activity, transferring groups other than amino-acyl groups"/>
    <property type="evidence" value="ECO:0007669"/>
    <property type="project" value="InterPro"/>
</dbReference>
<dbReference type="Pfam" id="PF00583">
    <property type="entry name" value="Acetyltransf_1"/>
    <property type="match status" value="1"/>
</dbReference>
<sequence>MSSPVVAATFHAPAMAAIHAGCFPPGECWSATAIADQLVLPGTFGLIDPGGGMVLARVAADEAEILTLAMLPSSRRQGRARRLLQAAEDQAGSAGAGVMFLEVSERNIAARALYAAAGYLQAGRRPRYYPGGIDALLLRKQLIPGATTTG</sequence>
<dbReference type="AlphaFoldDB" id="A0A5M6IKL7"/>
<dbReference type="SUPFAM" id="SSF55729">
    <property type="entry name" value="Acyl-CoA N-acyltransferases (Nat)"/>
    <property type="match status" value="1"/>
</dbReference>
<protein>
    <submittedName>
        <fullName evidence="4">GNAT family N-acetyltransferase</fullName>
    </submittedName>
</protein>
<dbReference type="Gene3D" id="3.40.630.30">
    <property type="match status" value="1"/>
</dbReference>
<gene>
    <name evidence="4" type="ORF">F1189_27240</name>
</gene>
<accession>A0A5M6IKL7</accession>
<keyword evidence="2" id="KW-0012">Acyltransferase</keyword>
<proteinExistence type="predicted"/>
<evidence type="ECO:0000256" key="1">
    <source>
        <dbReference type="ARBA" id="ARBA00022679"/>
    </source>
</evidence>
<dbReference type="OrthoDB" id="9804026at2"/>
<organism evidence="4 5">
    <name type="scientific">Rhodovastum atsumiense</name>
    <dbReference type="NCBI Taxonomy" id="504468"/>
    <lineage>
        <taxon>Bacteria</taxon>
        <taxon>Pseudomonadati</taxon>
        <taxon>Pseudomonadota</taxon>
        <taxon>Alphaproteobacteria</taxon>
        <taxon>Acetobacterales</taxon>
        <taxon>Acetobacteraceae</taxon>
        <taxon>Rhodovastum</taxon>
    </lineage>
</organism>
<dbReference type="EMBL" id="VWPK01000067">
    <property type="protein sequence ID" value="KAA5608803.1"/>
    <property type="molecule type" value="Genomic_DNA"/>
</dbReference>
<evidence type="ECO:0000256" key="2">
    <source>
        <dbReference type="ARBA" id="ARBA00023315"/>
    </source>
</evidence>
<evidence type="ECO:0000313" key="5">
    <source>
        <dbReference type="Proteomes" id="UP000325255"/>
    </source>
</evidence>
<dbReference type="Proteomes" id="UP000325255">
    <property type="component" value="Unassembled WGS sequence"/>
</dbReference>
<evidence type="ECO:0000259" key="3">
    <source>
        <dbReference type="PROSITE" id="PS51186"/>
    </source>
</evidence>
<keyword evidence="1 4" id="KW-0808">Transferase</keyword>
<dbReference type="CDD" id="cd04301">
    <property type="entry name" value="NAT_SF"/>
    <property type="match status" value="1"/>
</dbReference>
<dbReference type="RefSeq" id="WP_150044905.1">
    <property type="nucleotide sequence ID" value="NZ_OW485601.1"/>
</dbReference>
<dbReference type="PANTHER" id="PTHR43420">
    <property type="entry name" value="ACETYLTRANSFERASE"/>
    <property type="match status" value="1"/>
</dbReference>
<feature type="domain" description="N-acetyltransferase" evidence="3">
    <location>
        <begin position="3"/>
        <end position="143"/>
    </location>
</feature>
<dbReference type="InterPro" id="IPR016181">
    <property type="entry name" value="Acyl_CoA_acyltransferase"/>
</dbReference>
<dbReference type="PANTHER" id="PTHR43420:SF44">
    <property type="entry name" value="ACETYLTRANSFERASE YPEA"/>
    <property type="match status" value="1"/>
</dbReference>
<dbReference type="PROSITE" id="PS51186">
    <property type="entry name" value="GNAT"/>
    <property type="match status" value="1"/>
</dbReference>